<comment type="caution">
    <text evidence="2">The sequence shown here is derived from an EMBL/GenBank/DDBJ whole genome shotgun (WGS) entry which is preliminary data.</text>
</comment>
<sequence length="176" mass="19947">MVEALGHLLLSSAILMLFSVPTDSAAAKSNQTKDQILFDKTVETLKKTLHFFNREYRNVNLDAIIGTRIVEGQLTVLLQRITKNPHHWPVDDYLLRDLSGLRDLAKDISDKAISFVEASDIAYYKKIGALLAPGFWELDYPSRDFTGIETYWPYQPGETLREEDSDNCLAEFFGTG</sequence>
<feature type="signal peptide" evidence="1">
    <location>
        <begin position="1"/>
        <end position="26"/>
    </location>
</feature>
<accession>A0AAE0SMY4</accession>
<feature type="chain" id="PRO_5042075129" evidence="1">
    <location>
        <begin position="27"/>
        <end position="176"/>
    </location>
</feature>
<dbReference type="AlphaFoldDB" id="A0AAE0SMY4"/>
<organism evidence="2 3">
    <name type="scientific">Potamilus streckersoni</name>
    <dbReference type="NCBI Taxonomy" id="2493646"/>
    <lineage>
        <taxon>Eukaryota</taxon>
        <taxon>Metazoa</taxon>
        <taxon>Spiralia</taxon>
        <taxon>Lophotrochozoa</taxon>
        <taxon>Mollusca</taxon>
        <taxon>Bivalvia</taxon>
        <taxon>Autobranchia</taxon>
        <taxon>Heteroconchia</taxon>
        <taxon>Palaeoheterodonta</taxon>
        <taxon>Unionida</taxon>
        <taxon>Unionoidea</taxon>
        <taxon>Unionidae</taxon>
        <taxon>Ambleminae</taxon>
        <taxon>Lampsilini</taxon>
        <taxon>Potamilus</taxon>
    </lineage>
</organism>
<dbReference type="Pfam" id="PF15882">
    <property type="entry name" value="DUF4735"/>
    <property type="match status" value="1"/>
</dbReference>
<reference evidence="2" key="1">
    <citation type="journal article" date="2021" name="Genome Biol. Evol.">
        <title>A High-Quality Reference Genome for a Parasitic Bivalve with Doubly Uniparental Inheritance (Bivalvia: Unionida).</title>
        <authorList>
            <person name="Smith C.H."/>
        </authorList>
    </citation>
    <scope>NUCLEOTIDE SEQUENCE</scope>
    <source>
        <strain evidence="2">CHS0354</strain>
    </source>
</reference>
<keyword evidence="3" id="KW-1185">Reference proteome</keyword>
<name>A0AAE0SMY4_9BIVA</name>
<dbReference type="Proteomes" id="UP001195483">
    <property type="component" value="Unassembled WGS sequence"/>
</dbReference>
<evidence type="ECO:0000256" key="1">
    <source>
        <dbReference type="SAM" id="SignalP"/>
    </source>
</evidence>
<evidence type="ECO:0000313" key="2">
    <source>
        <dbReference type="EMBL" id="KAK3594879.1"/>
    </source>
</evidence>
<dbReference type="GO" id="GO:0005829">
    <property type="term" value="C:cytosol"/>
    <property type="evidence" value="ECO:0007669"/>
    <property type="project" value="TreeGrafter"/>
</dbReference>
<keyword evidence="1" id="KW-0732">Signal</keyword>
<dbReference type="PANTHER" id="PTHR33539">
    <property type="entry name" value="UPF0764 PROTEIN C16ORF89"/>
    <property type="match status" value="1"/>
</dbReference>
<dbReference type="InterPro" id="IPR031751">
    <property type="entry name" value="DUF4735"/>
</dbReference>
<protein>
    <submittedName>
        <fullName evidence="2">Uncharacterized protein</fullName>
    </submittedName>
</protein>
<dbReference type="GO" id="GO:0016020">
    <property type="term" value="C:membrane"/>
    <property type="evidence" value="ECO:0007669"/>
    <property type="project" value="TreeGrafter"/>
</dbReference>
<reference evidence="2" key="3">
    <citation type="submission" date="2023-05" db="EMBL/GenBank/DDBJ databases">
        <authorList>
            <person name="Smith C.H."/>
        </authorList>
    </citation>
    <scope>NUCLEOTIDE SEQUENCE</scope>
    <source>
        <strain evidence="2">CHS0354</strain>
        <tissue evidence="2">Mantle</tissue>
    </source>
</reference>
<gene>
    <name evidence="2" type="ORF">CHS0354_005956</name>
</gene>
<evidence type="ECO:0000313" key="3">
    <source>
        <dbReference type="Proteomes" id="UP001195483"/>
    </source>
</evidence>
<dbReference type="PANTHER" id="PTHR33539:SF1">
    <property type="entry name" value="UPF0764 PROTEIN C16ORF89"/>
    <property type="match status" value="1"/>
</dbReference>
<proteinExistence type="predicted"/>
<dbReference type="EMBL" id="JAEAOA010000422">
    <property type="protein sequence ID" value="KAK3594879.1"/>
    <property type="molecule type" value="Genomic_DNA"/>
</dbReference>
<reference evidence="2" key="2">
    <citation type="journal article" date="2021" name="Genome Biol. Evol.">
        <title>Developing a high-quality reference genome for a parasitic bivalve with doubly uniparental inheritance (Bivalvia: Unionida).</title>
        <authorList>
            <person name="Smith C.H."/>
        </authorList>
    </citation>
    <scope>NUCLEOTIDE SEQUENCE</scope>
    <source>
        <strain evidence="2">CHS0354</strain>
        <tissue evidence="2">Mantle</tissue>
    </source>
</reference>